<evidence type="ECO:0000313" key="2">
    <source>
        <dbReference type="EMBL" id="GAA0464628.1"/>
    </source>
</evidence>
<dbReference type="EMBL" id="CP095009">
    <property type="protein sequence ID" value="UOO97300.1"/>
    <property type="molecule type" value="Genomic_DNA"/>
</dbReference>
<dbReference type="Proteomes" id="UP001500962">
    <property type="component" value="Unassembled WGS sequence"/>
</dbReference>
<geneLocation type="plasmid" evidence="3 4">
    <name>unnamed4</name>
</geneLocation>
<dbReference type="AlphaFoldDB" id="A0AAV3SHG5"/>
<dbReference type="InterPro" id="IPR004360">
    <property type="entry name" value="Glyas_Fos-R_dOase_dom"/>
</dbReference>
<keyword evidence="3" id="KW-0614">Plasmid</keyword>
<dbReference type="Proteomes" id="UP000830542">
    <property type="component" value="Plasmid unnamed4"/>
</dbReference>
<dbReference type="GeneID" id="71764044"/>
<protein>
    <submittedName>
        <fullName evidence="2">VOC family protein</fullName>
    </submittedName>
</protein>
<keyword evidence="4" id="KW-1185">Reference proteome</keyword>
<dbReference type="KEGG" id="hdo:MUK72_19310"/>
<evidence type="ECO:0000313" key="5">
    <source>
        <dbReference type="Proteomes" id="UP001500962"/>
    </source>
</evidence>
<dbReference type="InterPro" id="IPR037523">
    <property type="entry name" value="VOC_core"/>
</dbReference>
<dbReference type="PANTHER" id="PTHR43279">
    <property type="entry name" value="CATECHOL-2,3-DIOXYGENASE"/>
    <property type="match status" value="1"/>
</dbReference>
<dbReference type="InterPro" id="IPR029068">
    <property type="entry name" value="Glyas_Bleomycin-R_OHBP_Dase"/>
</dbReference>
<dbReference type="PROSITE" id="PS51819">
    <property type="entry name" value="VOC"/>
    <property type="match status" value="1"/>
</dbReference>
<dbReference type="Gene3D" id="3.10.180.10">
    <property type="entry name" value="2,3-Dihydroxybiphenyl 1,2-Dioxygenase, domain 1"/>
    <property type="match status" value="2"/>
</dbReference>
<evidence type="ECO:0000313" key="3">
    <source>
        <dbReference type="EMBL" id="UOO97300.1"/>
    </source>
</evidence>
<accession>A0AAV3SHG5</accession>
<sequence length="283" mass="30917">MQSDPDSHVLPSETRIGRTALRVSDLDEMVEFYREVVGLSVLTRSETTAILGVEKTPLLVLERDEAALARDRSGAGLYHTAFRVPSRSALGDALGRIRDRWQLSGAADHDVSEALYLTDPEGSGVEIYRDFPREEWPIADGGRVRIGTYPLDLEPVEAAGTGELGVPAGTDIGHVHLEVTSLETFSDFYVDTLGFDVQTTVPDASFVSAGGYHHHIGANTWHHRTGTVEGRGLSWFEVVLPEAQTLETIRDQVAGSQFTVTKTDDGISIIGPDEIEIRFSVET</sequence>
<dbReference type="PANTHER" id="PTHR43279:SF1">
    <property type="entry name" value="CATECHOL-2,3-DIOXYGENASE"/>
    <property type="match status" value="1"/>
</dbReference>
<name>A0AAV3SHG5_HALDO</name>
<dbReference type="EMBL" id="BAAADN010000031">
    <property type="protein sequence ID" value="GAA0464628.1"/>
    <property type="molecule type" value="Genomic_DNA"/>
</dbReference>
<feature type="domain" description="VOC" evidence="1">
    <location>
        <begin position="15"/>
        <end position="130"/>
    </location>
</feature>
<dbReference type="Pfam" id="PF00903">
    <property type="entry name" value="Glyoxalase"/>
    <property type="match status" value="2"/>
</dbReference>
<evidence type="ECO:0000259" key="1">
    <source>
        <dbReference type="PROSITE" id="PS51819"/>
    </source>
</evidence>
<gene>
    <name evidence="2" type="ORF">GCM10008985_21870</name>
    <name evidence="3" type="ORF">MUK72_19310</name>
</gene>
<proteinExistence type="predicted"/>
<reference evidence="2" key="3">
    <citation type="submission" date="2023-12" db="EMBL/GenBank/DDBJ databases">
        <authorList>
            <person name="Sun Q."/>
            <person name="Inoue M."/>
        </authorList>
    </citation>
    <scope>NUCLEOTIDE SEQUENCE</scope>
    <source>
        <strain evidence="2">JCM 12289</strain>
    </source>
</reference>
<reference evidence="2" key="1">
    <citation type="journal article" date="2014" name="Int. J. Syst. Evol. Microbiol.">
        <title>Complete genome sequence of Corynebacterium casei LMG S-19264T (=DSM 44701T), isolated from a smear-ripened cheese.</title>
        <authorList>
            <consortium name="US DOE Joint Genome Institute (JGI-PGF)"/>
            <person name="Walter F."/>
            <person name="Albersmeier A."/>
            <person name="Kalinowski J."/>
            <person name="Ruckert C."/>
        </authorList>
    </citation>
    <scope>NUCLEOTIDE SEQUENCE</scope>
    <source>
        <strain evidence="2">JCM 12289</strain>
    </source>
</reference>
<dbReference type="RefSeq" id="WP_244706830.1">
    <property type="nucleotide sequence ID" value="NZ_BAAADN010000031.1"/>
</dbReference>
<dbReference type="SUPFAM" id="SSF54593">
    <property type="entry name" value="Glyoxalase/Bleomycin resistance protein/Dihydroxybiphenyl dioxygenase"/>
    <property type="match status" value="2"/>
</dbReference>
<reference evidence="3" key="2">
    <citation type="submission" date="2022-04" db="EMBL/GenBank/DDBJ databases">
        <title>Sequencing and genomic assembly of Halococcus dombrowskii.</title>
        <authorList>
            <person name="Lim S.W."/>
            <person name="MacLea K.S."/>
        </authorList>
    </citation>
    <scope>NUCLEOTIDE SEQUENCE</scope>
    <source>
        <strain evidence="3">H4</strain>
        <plasmid evidence="3">unnamed4</plasmid>
    </source>
</reference>
<organism evidence="2 5">
    <name type="scientific">Halococcus dombrowskii</name>
    <dbReference type="NCBI Taxonomy" id="179637"/>
    <lineage>
        <taxon>Archaea</taxon>
        <taxon>Methanobacteriati</taxon>
        <taxon>Methanobacteriota</taxon>
        <taxon>Stenosarchaea group</taxon>
        <taxon>Halobacteria</taxon>
        <taxon>Halobacteriales</taxon>
        <taxon>Halococcaceae</taxon>
        <taxon>Halococcus</taxon>
    </lineage>
</organism>
<evidence type="ECO:0000313" key="4">
    <source>
        <dbReference type="Proteomes" id="UP000830542"/>
    </source>
</evidence>